<name>A0A8J9WB32_HARAX</name>
<sequence length="132" mass="15429">MKYFFVLFFFFCVFSARALKIDFNHRDPRHKQCVGHNFGQGQINLLNRGDLVDPNCPEYSRHLMCIWKQMGVMNEDGILDKGVITEKIDDFSNSNQEDIKTAQNCIVQKKTPQKTANDFYNCIHNLVKKYNS</sequence>
<dbReference type="Pfam" id="PF01395">
    <property type="entry name" value="PBP_GOBP"/>
    <property type="match status" value="1"/>
</dbReference>
<dbReference type="EMBL" id="MG757936">
    <property type="protein sequence ID" value="AVH84922.1"/>
    <property type="molecule type" value="mRNA"/>
</dbReference>
<feature type="signal peptide" evidence="1">
    <location>
        <begin position="1"/>
        <end position="18"/>
    </location>
</feature>
<dbReference type="InterPro" id="IPR006170">
    <property type="entry name" value="PBP/GOBP"/>
</dbReference>
<dbReference type="InterPro" id="IPR036728">
    <property type="entry name" value="PBP_GOBP_sf"/>
</dbReference>
<feature type="chain" id="PRO_5035450153" evidence="1">
    <location>
        <begin position="19"/>
        <end position="132"/>
    </location>
</feature>
<evidence type="ECO:0000313" key="2">
    <source>
        <dbReference type="EMBL" id="AVH84922.1"/>
    </source>
</evidence>
<dbReference type="CDD" id="cd23992">
    <property type="entry name" value="PBP_GOBP"/>
    <property type="match status" value="1"/>
</dbReference>
<reference evidence="2" key="1">
    <citation type="submission" date="2018-01" db="EMBL/GenBank/DDBJ databases">
        <title>Harmonia axyridis odorant binding protein 15.</title>
        <authorList>
            <person name="Han S."/>
            <person name="Liang C."/>
            <person name="He Y."/>
            <person name="Liu T."/>
        </authorList>
    </citation>
    <scope>NUCLEOTIDE SEQUENCE</scope>
</reference>
<dbReference type="SUPFAM" id="SSF47565">
    <property type="entry name" value="Insect pheromone/odorant-binding proteins"/>
    <property type="match status" value="1"/>
</dbReference>
<organism evidence="2">
    <name type="scientific">Harmonia axyridis</name>
    <name type="common">Multicolored Asian lady beetle</name>
    <name type="synonym">Coccinella axyridis</name>
    <dbReference type="NCBI Taxonomy" id="115357"/>
    <lineage>
        <taxon>Eukaryota</taxon>
        <taxon>Metazoa</taxon>
        <taxon>Ecdysozoa</taxon>
        <taxon>Arthropoda</taxon>
        <taxon>Hexapoda</taxon>
        <taxon>Insecta</taxon>
        <taxon>Pterygota</taxon>
        <taxon>Neoptera</taxon>
        <taxon>Endopterygota</taxon>
        <taxon>Coleoptera</taxon>
        <taxon>Polyphaga</taxon>
        <taxon>Cucujiformia</taxon>
        <taxon>Coccinelloidea</taxon>
        <taxon>Coccinellidae</taxon>
        <taxon>Coccinellinae</taxon>
        <taxon>Coccinellini</taxon>
        <taxon>Harmonia</taxon>
    </lineage>
</organism>
<dbReference type="SMR" id="A0A8J9WB32"/>
<dbReference type="GO" id="GO:0005549">
    <property type="term" value="F:odorant binding"/>
    <property type="evidence" value="ECO:0007669"/>
    <property type="project" value="InterPro"/>
</dbReference>
<keyword evidence="1" id="KW-0732">Signal</keyword>
<proteinExistence type="evidence at transcript level"/>
<protein>
    <submittedName>
        <fullName evidence="2">Odorant binding protein 15</fullName>
    </submittedName>
</protein>
<dbReference type="AlphaFoldDB" id="A0A8J9WB32"/>
<evidence type="ECO:0000256" key="1">
    <source>
        <dbReference type="SAM" id="SignalP"/>
    </source>
</evidence>
<gene>
    <name evidence="2" type="primary">OBP15</name>
</gene>
<accession>A0A8J9WB32</accession>
<dbReference type="Gene3D" id="1.10.238.20">
    <property type="entry name" value="Pheromone/general odorant binding protein domain"/>
    <property type="match status" value="1"/>
</dbReference>